<dbReference type="GO" id="GO:0005524">
    <property type="term" value="F:ATP binding"/>
    <property type="evidence" value="ECO:0007669"/>
    <property type="project" value="UniProtKB-KW"/>
</dbReference>
<dbReference type="InterPro" id="IPR003439">
    <property type="entry name" value="ABC_transporter-like_ATP-bd"/>
</dbReference>
<dbReference type="Pfam" id="PF00005">
    <property type="entry name" value="ABC_tran"/>
    <property type="match status" value="1"/>
</dbReference>
<evidence type="ECO:0000313" key="4">
    <source>
        <dbReference type="EMBL" id="SQD92858.1"/>
    </source>
</evidence>
<accession>A0A2X3KW82</accession>
<evidence type="ECO:0000256" key="2">
    <source>
        <dbReference type="ARBA" id="ARBA00022840"/>
    </source>
</evidence>
<keyword evidence="5" id="KW-1185">Reference proteome</keyword>
<dbReference type="OrthoDB" id="9805514at2"/>
<evidence type="ECO:0000313" key="5">
    <source>
        <dbReference type="Proteomes" id="UP000249818"/>
    </source>
</evidence>
<keyword evidence="1" id="KW-0547">Nucleotide-binding</keyword>
<feature type="domain" description="ABC transporter" evidence="3">
    <location>
        <begin position="5"/>
        <end position="225"/>
    </location>
</feature>
<dbReference type="InterPro" id="IPR027417">
    <property type="entry name" value="P-loop_NTPase"/>
</dbReference>
<keyword evidence="4" id="KW-0132">Cell division</keyword>
<dbReference type="Proteomes" id="UP000249818">
    <property type="component" value="Chromosome BARAN1"/>
</dbReference>
<dbReference type="PANTHER" id="PTHR43038:SF8">
    <property type="entry name" value="ABC-TYPE MULTIDRUG TRANSPORT SYSTEM, ATPASE COMPONENT"/>
    <property type="match status" value="1"/>
</dbReference>
<dbReference type="GO" id="GO:0051301">
    <property type="term" value="P:cell division"/>
    <property type="evidence" value="ECO:0007669"/>
    <property type="project" value="UniProtKB-KW"/>
</dbReference>
<reference evidence="5" key="1">
    <citation type="submission" date="2018-05" db="EMBL/GenBank/DDBJ databases">
        <authorList>
            <person name="Hao L."/>
        </authorList>
    </citation>
    <scope>NUCLEOTIDE SEQUENCE [LARGE SCALE GENOMIC DNA]</scope>
</reference>
<keyword evidence="4" id="KW-0131">Cell cycle</keyword>
<organism evidence="4 5">
    <name type="scientific">Candidatus Bipolaricaulis anaerobius</name>
    <dbReference type="NCBI Taxonomy" id="2026885"/>
    <lineage>
        <taxon>Bacteria</taxon>
        <taxon>Candidatus Bipolaricaulota</taxon>
        <taxon>Candidatus Bipolaricaulia</taxon>
        <taxon>Candidatus Bipolaricaulales</taxon>
        <taxon>Candidatus Bipolaricaulaceae</taxon>
        <taxon>Candidatus Bipolaricaulis</taxon>
    </lineage>
</organism>
<dbReference type="Gene3D" id="3.40.50.300">
    <property type="entry name" value="P-loop containing nucleotide triphosphate hydrolases"/>
    <property type="match status" value="1"/>
</dbReference>
<dbReference type="KEGG" id="bana:BARAN1_0834"/>
<sequence>MRIAIQVSELRYATDDGVLVLDGFSLGVPGDGFVFVVGPPSSGKTLLLELILREKVPTGGQILVLGRNMARLSPPRARELRRRIGYMPEGSVVLDRRSVQGNLEFKLRALAIGEAEAREHIARAVELAHLRGEEATPAAALDELGQRKLVLALALCPEPAVLLCDDPFRGLTTEGQDEFVAMLRALNEAGVAVLATTRDPDIPARHGFPPRDRAPLLQYTVYLRPGVTG</sequence>
<keyword evidence="2 4" id="KW-0067">ATP-binding</keyword>
<proteinExistence type="predicted"/>
<dbReference type="GO" id="GO:0016887">
    <property type="term" value="F:ATP hydrolysis activity"/>
    <property type="evidence" value="ECO:0007669"/>
    <property type="project" value="InterPro"/>
</dbReference>
<dbReference type="InterPro" id="IPR003593">
    <property type="entry name" value="AAA+_ATPase"/>
</dbReference>
<dbReference type="PROSITE" id="PS50893">
    <property type="entry name" value="ABC_TRANSPORTER_2"/>
    <property type="match status" value="1"/>
</dbReference>
<dbReference type="RefSeq" id="WP_122031133.1">
    <property type="nucleotide sequence ID" value="NZ_LS483254.1"/>
</dbReference>
<name>A0A2X3KW82_9BACT</name>
<evidence type="ECO:0000259" key="3">
    <source>
        <dbReference type="PROSITE" id="PS50893"/>
    </source>
</evidence>
<dbReference type="AlphaFoldDB" id="A0A2X3KW82"/>
<dbReference type="PANTHER" id="PTHR43038">
    <property type="entry name" value="ATP-BINDING CASSETTE, SUB-FAMILY H, MEMBER 1"/>
    <property type="match status" value="1"/>
</dbReference>
<evidence type="ECO:0000256" key="1">
    <source>
        <dbReference type="ARBA" id="ARBA00022741"/>
    </source>
</evidence>
<dbReference type="EMBL" id="LS483254">
    <property type="protein sequence ID" value="SQD92858.1"/>
    <property type="molecule type" value="Genomic_DNA"/>
</dbReference>
<dbReference type="SMART" id="SM00382">
    <property type="entry name" value="AAA"/>
    <property type="match status" value="1"/>
</dbReference>
<gene>
    <name evidence="4" type="ORF">BARAN1_0834</name>
</gene>
<protein>
    <submittedName>
        <fullName evidence="4">Putative Cell division transport system ATP-binding protein</fullName>
    </submittedName>
</protein>
<dbReference type="SUPFAM" id="SSF52540">
    <property type="entry name" value="P-loop containing nucleoside triphosphate hydrolases"/>
    <property type="match status" value="1"/>
</dbReference>